<comment type="caution">
    <text evidence="2">The sequence shown here is derived from an EMBL/GenBank/DDBJ whole genome shotgun (WGS) entry which is preliminary data.</text>
</comment>
<feature type="compositionally biased region" description="Low complexity" evidence="1">
    <location>
        <begin position="271"/>
        <end position="283"/>
    </location>
</feature>
<name>A0A9P8CVS0_MORAP</name>
<feature type="region of interest" description="Disordered" evidence="1">
    <location>
        <begin position="176"/>
        <end position="206"/>
    </location>
</feature>
<organism evidence="2 3">
    <name type="scientific">Mortierella alpina</name>
    <name type="common">Oleaginous fungus</name>
    <name type="synonym">Mortierella renispora</name>
    <dbReference type="NCBI Taxonomy" id="64518"/>
    <lineage>
        <taxon>Eukaryota</taxon>
        <taxon>Fungi</taxon>
        <taxon>Fungi incertae sedis</taxon>
        <taxon>Mucoromycota</taxon>
        <taxon>Mortierellomycotina</taxon>
        <taxon>Mortierellomycetes</taxon>
        <taxon>Mortierellales</taxon>
        <taxon>Mortierellaceae</taxon>
        <taxon>Mortierella</taxon>
    </lineage>
</organism>
<protein>
    <submittedName>
        <fullName evidence="2">Uncharacterized protein</fullName>
    </submittedName>
</protein>
<feature type="compositionally biased region" description="Acidic residues" evidence="1">
    <location>
        <begin position="195"/>
        <end position="206"/>
    </location>
</feature>
<dbReference type="Proteomes" id="UP000717515">
    <property type="component" value="Unassembled WGS sequence"/>
</dbReference>
<feature type="region of interest" description="Disordered" evidence="1">
    <location>
        <begin position="241"/>
        <end position="285"/>
    </location>
</feature>
<reference evidence="2" key="1">
    <citation type="submission" date="2021-07" db="EMBL/GenBank/DDBJ databases">
        <title>Draft genome of Mortierella alpina, strain LL118, isolated from an aspen leaf litter sample.</title>
        <authorList>
            <person name="Yang S."/>
            <person name="Vinatzer B.A."/>
        </authorList>
    </citation>
    <scope>NUCLEOTIDE SEQUENCE</scope>
    <source>
        <strain evidence="2">LL118</strain>
    </source>
</reference>
<sequence length="489" mass="54765">MAACYSSSASAPLHALANQLLGESSASAKTSRFRTSSHPSHQQQQPSGGLFPRQHHPNYSPRQTLHHEKQSDPFDQAWSASVGTPATREHWSPQFMQPRPLFQRHLPDLDLISSWEHAVQEPTPFKPQQHLSLENQHRTAPSIIGGMAMSAGPEEFSMTEYEAFQYLPPQAAIAPPDCSGKDSAWAQEMTRGQPEEDDEDDEDEFREEWSNDYFTKAYINNHQQQFRKIEEQEDLKEARLAEERERQRVVSGGPPRSAWMMAGSTASGPDTATAAPSTMATTSGQNRLRVPGFQKPFSADFQEQVSVDEFLQFRHDESPNGPSSMQPMLEPPQQQQLKPIKAEDRFLSLVSDLRLAEQIYYPGASSATLTELERTPFEQHSYVATISSAGGGAWAEEFTQDHRYQQNQQQQQPQRHLGAEWNWEKLFGKDPRKSLQAATEASKAAAAMAGGPISEMTEHERLKTVALARLQALFGHLSLTSPHEAPTRP</sequence>
<evidence type="ECO:0000256" key="1">
    <source>
        <dbReference type="SAM" id="MobiDB-lite"/>
    </source>
</evidence>
<feature type="region of interest" description="Disordered" evidence="1">
    <location>
        <begin position="25"/>
        <end position="90"/>
    </location>
</feature>
<dbReference type="AlphaFoldDB" id="A0A9P8CVS0"/>
<proteinExistence type="predicted"/>
<evidence type="ECO:0000313" key="2">
    <source>
        <dbReference type="EMBL" id="KAG9320064.1"/>
    </source>
</evidence>
<gene>
    <name evidence="2" type="ORF">KVV02_000097</name>
</gene>
<dbReference type="EMBL" id="JAIFTL010000334">
    <property type="protein sequence ID" value="KAG9320064.1"/>
    <property type="molecule type" value="Genomic_DNA"/>
</dbReference>
<evidence type="ECO:0000313" key="3">
    <source>
        <dbReference type="Proteomes" id="UP000717515"/>
    </source>
</evidence>
<accession>A0A9P8CVS0</accession>
<feature type="compositionally biased region" description="Polar residues" evidence="1">
    <location>
        <begin position="25"/>
        <end position="34"/>
    </location>
</feature>
<feature type="compositionally biased region" description="Low complexity" evidence="1">
    <location>
        <begin position="36"/>
        <end position="47"/>
    </location>
</feature>